<dbReference type="OrthoDB" id="8018258at2"/>
<dbReference type="EMBL" id="CP029551">
    <property type="protein sequence ID" value="AWN38278.1"/>
    <property type="molecule type" value="Genomic_DNA"/>
</dbReference>
<evidence type="ECO:0000313" key="4">
    <source>
        <dbReference type="EMBL" id="AWN38278.1"/>
    </source>
</evidence>
<dbReference type="KEGG" id="meti:DK427_23135"/>
<dbReference type="AlphaFoldDB" id="A0A2U8VXT9"/>
<evidence type="ECO:0000256" key="1">
    <source>
        <dbReference type="ARBA" id="ARBA00022553"/>
    </source>
</evidence>
<dbReference type="Pfam" id="PF00072">
    <property type="entry name" value="Response_reg"/>
    <property type="match status" value="1"/>
</dbReference>
<dbReference type="Proteomes" id="UP000246058">
    <property type="component" value="Chromosome"/>
</dbReference>
<dbReference type="InterPro" id="IPR050595">
    <property type="entry name" value="Bact_response_regulator"/>
</dbReference>
<organism evidence="4 5">
    <name type="scientific">Methylobacterium radiodurans</name>
    <dbReference type="NCBI Taxonomy" id="2202828"/>
    <lineage>
        <taxon>Bacteria</taxon>
        <taxon>Pseudomonadati</taxon>
        <taxon>Pseudomonadota</taxon>
        <taxon>Alphaproteobacteria</taxon>
        <taxon>Hyphomicrobiales</taxon>
        <taxon>Methylobacteriaceae</taxon>
        <taxon>Methylobacterium</taxon>
    </lineage>
</organism>
<reference evidence="4 5" key="1">
    <citation type="submission" date="2018-05" db="EMBL/GenBank/DDBJ databases">
        <title>Complete Genome Sequence of Methylobacterium sp. 17Sr1-43.</title>
        <authorList>
            <person name="Srinivasan S."/>
        </authorList>
    </citation>
    <scope>NUCLEOTIDE SEQUENCE [LARGE SCALE GENOMIC DNA]</scope>
    <source>
        <strain evidence="4 5">17Sr1-43</strain>
    </source>
</reference>
<sequence length="131" mass="13917">MGQALPDCPVALVVEDDDAVRNLAAAVLEETDLDVIACASAEDAISILERSDVNVALLFADVRLPGAMDGISLARTVEDRWPEVRVVVTSGDDARDDARLPKEAVFIRKPWGALDVLVQAEHATLAAARAA</sequence>
<dbReference type="PROSITE" id="PS50110">
    <property type="entry name" value="RESPONSE_REGULATORY"/>
    <property type="match status" value="1"/>
</dbReference>
<evidence type="ECO:0000256" key="2">
    <source>
        <dbReference type="PROSITE-ProRule" id="PRU00169"/>
    </source>
</evidence>
<proteinExistence type="predicted"/>
<keyword evidence="1 2" id="KW-0597">Phosphoprotein</keyword>
<dbReference type="RefSeq" id="WP_109953435.1">
    <property type="nucleotide sequence ID" value="NZ_CP029551.1"/>
</dbReference>
<dbReference type="InterPro" id="IPR011006">
    <property type="entry name" value="CheY-like_superfamily"/>
</dbReference>
<dbReference type="PANTHER" id="PTHR44591:SF21">
    <property type="entry name" value="TWO-COMPONENT RESPONSE REGULATOR"/>
    <property type="match status" value="1"/>
</dbReference>
<evidence type="ECO:0000259" key="3">
    <source>
        <dbReference type="PROSITE" id="PS50110"/>
    </source>
</evidence>
<evidence type="ECO:0000313" key="5">
    <source>
        <dbReference type="Proteomes" id="UP000246058"/>
    </source>
</evidence>
<name>A0A2U8VXT9_9HYPH</name>
<gene>
    <name evidence="4" type="ORF">DK427_23135</name>
</gene>
<dbReference type="SMART" id="SM00448">
    <property type="entry name" value="REC"/>
    <property type="match status" value="1"/>
</dbReference>
<keyword evidence="5" id="KW-1185">Reference proteome</keyword>
<feature type="modified residue" description="4-aspartylphosphate" evidence="2">
    <location>
        <position position="61"/>
    </location>
</feature>
<accession>A0A2U8VXT9</accession>
<dbReference type="Gene3D" id="3.40.50.2300">
    <property type="match status" value="1"/>
</dbReference>
<dbReference type="SUPFAM" id="SSF52172">
    <property type="entry name" value="CheY-like"/>
    <property type="match status" value="1"/>
</dbReference>
<dbReference type="GO" id="GO:0000160">
    <property type="term" value="P:phosphorelay signal transduction system"/>
    <property type="evidence" value="ECO:0007669"/>
    <property type="project" value="InterPro"/>
</dbReference>
<dbReference type="InterPro" id="IPR001789">
    <property type="entry name" value="Sig_transdc_resp-reg_receiver"/>
</dbReference>
<dbReference type="PANTHER" id="PTHR44591">
    <property type="entry name" value="STRESS RESPONSE REGULATOR PROTEIN 1"/>
    <property type="match status" value="1"/>
</dbReference>
<protein>
    <submittedName>
        <fullName evidence="4">Response regulator</fullName>
    </submittedName>
</protein>
<feature type="domain" description="Response regulatory" evidence="3">
    <location>
        <begin position="10"/>
        <end position="124"/>
    </location>
</feature>